<sequence length="53" mass="6062">MRIIWTHRASSAYAFAVYFPEIGRSTACATVPAYGDHTYTYLARSTEWQIRAC</sequence>
<reference evidence="1" key="1">
    <citation type="submission" date="2024-06" db="EMBL/GenBank/DDBJ databases">
        <title>The genome sequences of Kitasatospora sp. strain HUAS MG31.</title>
        <authorList>
            <person name="Mo P."/>
        </authorList>
    </citation>
    <scope>NUCLEOTIDE SEQUENCE</scope>
    <source>
        <strain evidence="1">HUAS MG31</strain>
    </source>
</reference>
<dbReference type="EMBL" id="CP159872">
    <property type="protein sequence ID" value="XCM77856.1"/>
    <property type="molecule type" value="Genomic_DNA"/>
</dbReference>
<name>A0AAU8JNP5_9ACTN</name>
<dbReference type="KEGG" id="kcm:ABWK59_02380"/>
<proteinExistence type="predicted"/>
<gene>
    <name evidence="1" type="ORF">ABWK59_02380</name>
</gene>
<protein>
    <submittedName>
        <fullName evidence="1">Uncharacterized protein</fullName>
    </submittedName>
</protein>
<dbReference type="AlphaFoldDB" id="A0AAU8JNP5"/>
<dbReference type="RefSeq" id="WP_354637578.1">
    <property type="nucleotide sequence ID" value="NZ_CP159872.1"/>
</dbReference>
<accession>A0AAU8JNP5</accession>
<organism evidence="1">
    <name type="scientific">Kitasatospora camelliae</name>
    <dbReference type="NCBI Taxonomy" id="3156397"/>
    <lineage>
        <taxon>Bacteria</taxon>
        <taxon>Bacillati</taxon>
        <taxon>Actinomycetota</taxon>
        <taxon>Actinomycetes</taxon>
        <taxon>Kitasatosporales</taxon>
        <taxon>Streptomycetaceae</taxon>
        <taxon>Kitasatospora</taxon>
    </lineage>
</organism>
<evidence type="ECO:0000313" key="1">
    <source>
        <dbReference type="EMBL" id="XCM77856.1"/>
    </source>
</evidence>